<dbReference type="SUPFAM" id="SSF56784">
    <property type="entry name" value="HAD-like"/>
    <property type="match status" value="1"/>
</dbReference>
<keyword evidence="2" id="KW-1185">Reference proteome</keyword>
<reference evidence="1 2" key="1">
    <citation type="journal article" date="2007" name="Genome Res.">
        <title>Genome characteristics of facultatively symbiotic Frankia sp. strains reflect host range and host plant biogeography.</title>
        <authorList>
            <person name="Normand P."/>
            <person name="Lapierre P."/>
            <person name="Tisa L.S."/>
            <person name="Gogarten J.P."/>
            <person name="Alloisio N."/>
            <person name="Bagnarol E."/>
            <person name="Bassi C.A."/>
            <person name="Berry A.M."/>
            <person name="Bickhart D.M."/>
            <person name="Choisne N."/>
            <person name="Couloux A."/>
            <person name="Cournoyer B."/>
            <person name="Cruveiller S."/>
            <person name="Daubin V."/>
            <person name="Demange N."/>
            <person name="Francino M.P."/>
            <person name="Goltsman E."/>
            <person name="Huang Y."/>
            <person name="Kopp O.R."/>
            <person name="Labarre L."/>
            <person name="Lapidus A."/>
            <person name="Lavire C."/>
            <person name="Marechal J."/>
            <person name="Martinez M."/>
            <person name="Mastronunzio J.E."/>
            <person name="Mullin B.C."/>
            <person name="Niemann J."/>
            <person name="Pujic P."/>
            <person name="Rawnsley T."/>
            <person name="Rouy Z."/>
            <person name="Schenowitz C."/>
            <person name="Sellstedt A."/>
            <person name="Tavares F."/>
            <person name="Tomkins J.P."/>
            <person name="Vallenet D."/>
            <person name="Valverde C."/>
            <person name="Wall L.G."/>
            <person name="Wang Y."/>
            <person name="Medigue C."/>
            <person name="Benson D.R."/>
        </authorList>
    </citation>
    <scope>NUCLEOTIDE SEQUENCE [LARGE SCALE GENOMIC DNA]</scope>
    <source>
        <strain evidence="2">DSM 45986 / CECT 9034 / ACN14a</strain>
    </source>
</reference>
<dbReference type="eggNOG" id="COG0637">
    <property type="taxonomic scope" value="Bacteria"/>
</dbReference>
<protein>
    <submittedName>
        <fullName evidence="1">Phosphatase</fullName>
    </submittedName>
</protein>
<dbReference type="OrthoDB" id="9812856at2"/>
<dbReference type="InterPro" id="IPR023198">
    <property type="entry name" value="PGP-like_dom2"/>
</dbReference>
<dbReference type="Gene3D" id="1.10.150.240">
    <property type="entry name" value="Putative phosphatase, domain 2"/>
    <property type="match status" value="1"/>
</dbReference>
<proteinExistence type="predicted"/>
<evidence type="ECO:0000313" key="2">
    <source>
        <dbReference type="Proteomes" id="UP000000657"/>
    </source>
</evidence>
<dbReference type="PANTHER" id="PTHR18901:SF38">
    <property type="entry name" value="PSEUDOURIDINE-5'-PHOSPHATASE"/>
    <property type="match status" value="1"/>
</dbReference>
<dbReference type="SFLD" id="SFLDG01129">
    <property type="entry name" value="C1.5:_HAD__Beta-PGM__Phosphata"/>
    <property type="match status" value="1"/>
</dbReference>
<dbReference type="SFLD" id="SFLDS00003">
    <property type="entry name" value="Haloacid_Dehalogenase"/>
    <property type="match status" value="1"/>
</dbReference>
<name>Q0RJT3_FRAAA</name>
<dbReference type="RefSeq" id="WP_011604725.1">
    <property type="nucleotide sequence ID" value="NC_008278.1"/>
</dbReference>
<dbReference type="KEGG" id="fal:FRAAL3584"/>
<accession>Q0RJT3</accession>
<dbReference type="InterPro" id="IPR036412">
    <property type="entry name" value="HAD-like_sf"/>
</dbReference>
<evidence type="ECO:0000313" key="1">
    <source>
        <dbReference type="EMBL" id="CAJ62227.1"/>
    </source>
</evidence>
<dbReference type="PANTHER" id="PTHR18901">
    <property type="entry name" value="2-DEOXYGLUCOSE-6-PHOSPHATE PHOSPHATASE 2"/>
    <property type="match status" value="1"/>
</dbReference>
<gene>
    <name evidence="1" type="ordered locus">FRAAL3584</name>
</gene>
<sequence>MTSAVAESGGARTPAAVLFDMDGLLVDTERLWTRAQEDLAAHLGGVFTPEIKAALMGRGPDTALHLMLSLLGVDGSRFDEAARFVMGRIVELFAAPGAIVARPGAVDLLDALAAQGVPLALVSSSARVLMDHVLGAVGAARFQVSVAGDEVVHGKPDPEPYLRASRLLAAPPARCVVLEDSASGATAGLAAGCVTVLVPSTPRPPDVPADAVVPSLADVTPAWLAALVDRRTPREG</sequence>
<dbReference type="Pfam" id="PF00702">
    <property type="entry name" value="Hydrolase"/>
    <property type="match status" value="1"/>
</dbReference>
<dbReference type="Proteomes" id="UP000000657">
    <property type="component" value="Chromosome"/>
</dbReference>
<dbReference type="STRING" id="326424.FRAAL3584"/>
<organism evidence="1 2">
    <name type="scientific">Frankia alni (strain DSM 45986 / CECT 9034 / ACN14a)</name>
    <dbReference type="NCBI Taxonomy" id="326424"/>
    <lineage>
        <taxon>Bacteria</taxon>
        <taxon>Bacillati</taxon>
        <taxon>Actinomycetota</taxon>
        <taxon>Actinomycetes</taxon>
        <taxon>Frankiales</taxon>
        <taxon>Frankiaceae</taxon>
        <taxon>Frankia</taxon>
    </lineage>
</organism>
<dbReference type="HOGENOM" id="CLU_045011_13_1_11"/>
<dbReference type="EMBL" id="CT573213">
    <property type="protein sequence ID" value="CAJ62227.1"/>
    <property type="molecule type" value="Genomic_DNA"/>
</dbReference>
<dbReference type="InterPro" id="IPR023214">
    <property type="entry name" value="HAD_sf"/>
</dbReference>
<dbReference type="NCBIfam" id="TIGR01509">
    <property type="entry name" value="HAD-SF-IA-v3"/>
    <property type="match status" value="1"/>
</dbReference>
<dbReference type="Gene3D" id="3.40.50.1000">
    <property type="entry name" value="HAD superfamily/HAD-like"/>
    <property type="match status" value="1"/>
</dbReference>
<dbReference type="InterPro" id="IPR006439">
    <property type="entry name" value="HAD-SF_hydro_IA"/>
</dbReference>
<dbReference type="CDD" id="cd07505">
    <property type="entry name" value="HAD_BPGM-like"/>
    <property type="match status" value="1"/>
</dbReference>
<dbReference type="PRINTS" id="PR00413">
    <property type="entry name" value="HADHALOGNASE"/>
</dbReference>
<dbReference type="AlphaFoldDB" id="Q0RJT3"/>